<evidence type="ECO:0000256" key="1">
    <source>
        <dbReference type="SAM" id="MobiDB-lite"/>
    </source>
</evidence>
<feature type="compositionally biased region" description="Basic and acidic residues" evidence="1">
    <location>
        <begin position="200"/>
        <end position="217"/>
    </location>
</feature>
<dbReference type="InParanoid" id="A0A1Y1UT20"/>
<sequence length="362" mass="39593">MVGRIWTFKDIFPEDDEPNVKRDANGKKIIPPVAYYVFGAATFVTVGMSVMMIPYVREAIKMNKMAMHNFIAHRHSSTRYRSGKVAHLPSLQSEPSTSGIAQSLTMQRLSQQSQNHRLDGGRQGTSSNADTIASDIEPHRSVEGEEAGPSRSRILPEISVPVSPSGSSSGSNMDTIASDIEPHRSLSPGLGSSGSKGKAKSPDDHPEWPEEPLRDPEDPLLVSSRQFNTMEERRLHGASQADGTDEKDKIPPSMYREARFDAFKALGIATAIVATSATAGIWVMSKLLGVSTVEEFAELMRGTMKSVAPNLVKRNDAERVEGSDQNADVLIDELLANVRQAFRERPGQENATLRPEEKTLPS</sequence>
<evidence type="ECO:0000256" key="2">
    <source>
        <dbReference type="SAM" id="Phobius"/>
    </source>
</evidence>
<feature type="compositionally biased region" description="Low complexity" evidence="1">
    <location>
        <begin position="159"/>
        <end position="171"/>
    </location>
</feature>
<feature type="compositionally biased region" description="Polar residues" evidence="1">
    <location>
        <begin position="106"/>
        <end position="115"/>
    </location>
</feature>
<name>A0A1Y1UT20_9TREE</name>
<dbReference type="RefSeq" id="XP_021874456.1">
    <property type="nucleotide sequence ID" value="XM_022017700.1"/>
</dbReference>
<dbReference type="OrthoDB" id="5346979at2759"/>
<keyword evidence="2" id="KW-0472">Membrane</keyword>
<comment type="caution">
    <text evidence="3">The sequence shown here is derived from an EMBL/GenBank/DDBJ whole genome shotgun (WGS) entry which is preliminary data.</text>
</comment>
<reference evidence="3 4" key="1">
    <citation type="submission" date="2017-03" db="EMBL/GenBank/DDBJ databases">
        <title>Widespread Adenine N6-methylation of Active Genes in Fungi.</title>
        <authorList>
            <consortium name="DOE Joint Genome Institute"/>
            <person name="Mondo S.J."/>
            <person name="Dannebaum R.O."/>
            <person name="Kuo R.C."/>
            <person name="Louie K.B."/>
            <person name="Bewick A.J."/>
            <person name="Labutti K."/>
            <person name="Haridas S."/>
            <person name="Kuo A."/>
            <person name="Salamov A."/>
            <person name="Ahrendt S.R."/>
            <person name="Lau R."/>
            <person name="Bowen B.P."/>
            <person name="Lipzen A."/>
            <person name="Sullivan W."/>
            <person name="Andreopoulos W.B."/>
            <person name="Clum A."/>
            <person name="Lindquist E."/>
            <person name="Daum C."/>
            <person name="Northen T.R."/>
            <person name="Ramamoorthy G."/>
            <person name="Schmitz R.J."/>
            <person name="Gryganskyi A."/>
            <person name="Culley D."/>
            <person name="Magnuson J."/>
            <person name="James T.Y."/>
            <person name="O'Malley M.A."/>
            <person name="Stajich J.E."/>
            <person name="Spatafora J.W."/>
            <person name="Visel A."/>
            <person name="Grigoriev I.V."/>
        </authorList>
    </citation>
    <scope>NUCLEOTIDE SEQUENCE [LARGE SCALE GENOMIC DNA]</scope>
    <source>
        <strain evidence="3 4">NRRL Y-17943</strain>
    </source>
</reference>
<accession>A0A1Y1UT20</accession>
<feature type="region of interest" description="Disordered" evidence="1">
    <location>
        <begin position="106"/>
        <end position="220"/>
    </location>
</feature>
<feature type="transmembrane region" description="Helical" evidence="2">
    <location>
        <begin position="262"/>
        <end position="284"/>
    </location>
</feature>
<feature type="compositionally biased region" description="Low complexity" evidence="1">
    <location>
        <begin position="185"/>
        <end position="196"/>
    </location>
</feature>
<organism evidence="3 4">
    <name type="scientific">Kockovaella imperatae</name>
    <dbReference type="NCBI Taxonomy" id="4999"/>
    <lineage>
        <taxon>Eukaryota</taxon>
        <taxon>Fungi</taxon>
        <taxon>Dikarya</taxon>
        <taxon>Basidiomycota</taxon>
        <taxon>Agaricomycotina</taxon>
        <taxon>Tremellomycetes</taxon>
        <taxon>Tremellales</taxon>
        <taxon>Cuniculitremaceae</taxon>
        <taxon>Kockovaella</taxon>
    </lineage>
</organism>
<dbReference type="EMBL" id="NBSH01000001">
    <property type="protein sequence ID" value="ORX40777.1"/>
    <property type="molecule type" value="Genomic_DNA"/>
</dbReference>
<feature type="transmembrane region" description="Helical" evidence="2">
    <location>
        <begin position="33"/>
        <end position="56"/>
    </location>
</feature>
<evidence type="ECO:0000313" key="3">
    <source>
        <dbReference type="EMBL" id="ORX40777.1"/>
    </source>
</evidence>
<evidence type="ECO:0000313" key="4">
    <source>
        <dbReference type="Proteomes" id="UP000193218"/>
    </source>
</evidence>
<dbReference type="Proteomes" id="UP000193218">
    <property type="component" value="Unassembled WGS sequence"/>
</dbReference>
<keyword evidence="2" id="KW-1133">Transmembrane helix</keyword>
<dbReference type="GeneID" id="33559509"/>
<keyword evidence="2" id="KW-0812">Transmembrane</keyword>
<gene>
    <name evidence="3" type="ORF">BD324DRAFT_647687</name>
</gene>
<dbReference type="AlphaFoldDB" id="A0A1Y1UT20"/>
<protein>
    <submittedName>
        <fullName evidence="3">Uncharacterized protein</fullName>
    </submittedName>
</protein>
<proteinExistence type="predicted"/>
<keyword evidence="4" id="KW-1185">Reference proteome</keyword>